<name>A0A0E9TXE9_ANGAN</name>
<sequence>MVVLWGWANTCYTQSHPASNTSRKTEFGTQNRAIRMSWYRSSS</sequence>
<evidence type="ECO:0000313" key="1">
    <source>
        <dbReference type="EMBL" id="JAH58147.1"/>
    </source>
</evidence>
<dbReference type="EMBL" id="GBXM01050430">
    <property type="protein sequence ID" value="JAH58147.1"/>
    <property type="molecule type" value="Transcribed_RNA"/>
</dbReference>
<reference evidence="1" key="1">
    <citation type="submission" date="2014-11" db="EMBL/GenBank/DDBJ databases">
        <authorList>
            <person name="Amaro Gonzalez C."/>
        </authorList>
    </citation>
    <scope>NUCLEOTIDE SEQUENCE</scope>
</reference>
<organism evidence="1">
    <name type="scientific">Anguilla anguilla</name>
    <name type="common">European freshwater eel</name>
    <name type="synonym">Muraena anguilla</name>
    <dbReference type="NCBI Taxonomy" id="7936"/>
    <lineage>
        <taxon>Eukaryota</taxon>
        <taxon>Metazoa</taxon>
        <taxon>Chordata</taxon>
        <taxon>Craniata</taxon>
        <taxon>Vertebrata</taxon>
        <taxon>Euteleostomi</taxon>
        <taxon>Actinopterygii</taxon>
        <taxon>Neopterygii</taxon>
        <taxon>Teleostei</taxon>
        <taxon>Anguilliformes</taxon>
        <taxon>Anguillidae</taxon>
        <taxon>Anguilla</taxon>
    </lineage>
</organism>
<accession>A0A0E9TXE9</accession>
<dbReference type="AlphaFoldDB" id="A0A0E9TXE9"/>
<proteinExistence type="predicted"/>
<protein>
    <submittedName>
        <fullName evidence="1">Uncharacterized protein</fullName>
    </submittedName>
</protein>
<reference evidence="1" key="2">
    <citation type="journal article" date="2015" name="Fish Shellfish Immunol.">
        <title>Early steps in the European eel (Anguilla anguilla)-Vibrio vulnificus interaction in the gills: Role of the RtxA13 toxin.</title>
        <authorList>
            <person name="Callol A."/>
            <person name="Pajuelo D."/>
            <person name="Ebbesson L."/>
            <person name="Teles M."/>
            <person name="MacKenzie S."/>
            <person name="Amaro C."/>
        </authorList>
    </citation>
    <scope>NUCLEOTIDE SEQUENCE</scope>
</reference>